<evidence type="ECO:0000256" key="5">
    <source>
        <dbReference type="ARBA" id="ARBA00022722"/>
    </source>
</evidence>
<accession>A0A4S4K5R1</accession>
<dbReference type="GO" id="GO:0008270">
    <property type="term" value="F:zinc ion binding"/>
    <property type="evidence" value="ECO:0007669"/>
    <property type="project" value="UniProtKB-KW"/>
</dbReference>
<evidence type="ECO:0000259" key="12">
    <source>
        <dbReference type="PROSITE" id="PS50878"/>
    </source>
</evidence>
<feature type="compositionally biased region" description="Basic residues" evidence="10">
    <location>
        <begin position="304"/>
        <end position="324"/>
    </location>
</feature>
<feature type="compositionally biased region" description="Polar residues" evidence="10">
    <location>
        <begin position="103"/>
        <end position="116"/>
    </location>
</feature>
<dbReference type="SUPFAM" id="SSF57756">
    <property type="entry name" value="Retrovirus zinc finger-like domains"/>
    <property type="match status" value="1"/>
</dbReference>
<evidence type="ECO:0000256" key="6">
    <source>
        <dbReference type="ARBA" id="ARBA00022759"/>
    </source>
</evidence>
<gene>
    <name evidence="13" type="ORF">EW026_g8042</name>
</gene>
<evidence type="ECO:0000256" key="7">
    <source>
        <dbReference type="ARBA" id="ARBA00022801"/>
    </source>
</evidence>
<feature type="region of interest" description="Disordered" evidence="10">
    <location>
        <begin position="103"/>
        <end position="144"/>
    </location>
</feature>
<keyword evidence="9" id="KW-0863">Zinc-finger</keyword>
<keyword evidence="5" id="KW-0540">Nuclease</keyword>
<dbReference type="CDD" id="cd00303">
    <property type="entry name" value="retropepsin_like"/>
    <property type="match status" value="1"/>
</dbReference>
<dbReference type="CDD" id="cd09274">
    <property type="entry name" value="RNase_HI_RT_Ty3"/>
    <property type="match status" value="1"/>
</dbReference>
<dbReference type="CDD" id="cd01647">
    <property type="entry name" value="RT_LTR"/>
    <property type="match status" value="1"/>
</dbReference>
<reference evidence="13 14" key="1">
    <citation type="submission" date="2019-02" db="EMBL/GenBank/DDBJ databases">
        <title>Genome sequencing of the rare red list fungi Phlebia centrifuga.</title>
        <authorList>
            <person name="Buettner E."/>
            <person name="Kellner H."/>
        </authorList>
    </citation>
    <scope>NUCLEOTIDE SEQUENCE [LARGE SCALE GENOMIC DNA]</scope>
    <source>
        <strain evidence="13 14">DSM 108282</strain>
    </source>
</reference>
<dbReference type="EC" id="2.7.7.49" evidence="1"/>
<feature type="region of interest" description="Disordered" evidence="10">
    <location>
        <begin position="184"/>
        <end position="235"/>
    </location>
</feature>
<evidence type="ECO:0000256" key="8">
    <source>
        <dbReference type="ARBA" id="ARBA00022918"/>
    </source>
</evidence>
<dbReference type="InterPro" id="IPR043502">
    <property type="entry name" value="DNA/RNA_pol_sf"/>
</dbReference>
<dbReference type="Pfam" id="PF17917">
    <property type="entry name" value="RT_RNaseH"/>
    <property type="match status" value="1"/>
</dbReference>
<dbReference type="Gene3D" id="3.30.70.270">
    <property type="match status" value="2"/>
</dbReference>
<dbReference type="InterPro" id="IPR001878">
    <property type="entry name" value="Znf_CCHC"/>
</dbReference>
<keyword evidence="4" id="KW-0548">Nucleotidyltransferase</keyword>
<feature type="domain" description="Reverse transcriptase" evidence="12">
    <location>
        <begin position="1159"/>
        <end position="1345"/>
    </location>
</feature>
<dbReference type="GO" id="GO:0004519">
    <property type="term" value="F:endonuclease activity"/>
    <property type="evidence" value="ECO:0007669"/>
    <property type="project" value="UniProtKB-KW"/>
</dbReference>
<feature type="compositionally biased region" description="Acidic residues" evidence="10">
    <location>
        <begin position="655"/>
        <end position="664"/>
    </location>
</feature>
<dbReference type="GO" id="GO:0003676">
    <property type="term" value="F:nucleic acid binding"/>
    <property type="evidence" value="ECO:0007669"/>
    <property type="project" value="InterPro"/>
</dbReference>
<dbReference type="InterPro" id="IPR021109">
    <property type="entry name" value="Peptidase_aspartic_dom_sf"/>
</dbReference>
<feature type="domain" description="CCHC-type" evidence="11">
    <location>
        <begin position="585"/>
        <end position="600"/>
    </location>
</feature>
<proteinExistence type="predicted"/>
<dbReference type="InterPro" id="IPR036875">
    <property type="entry name" value="Znf_CCHC_sf"/>
</dbReference>
<protein>
    <recommendedName>
        <fullName evidence="1">RNA-directed DNA polymerase</fullName>
        <ecNumber evidence="1">2.7.7.49</ecNumber>
    </recommendedName>
</protein>
<dbReference type="SUPFAM" id="SSF56672">
    <property type="entry name" value="DNA/RNA polymerases"/>
    <property type="match status" value="1"/>
</dbReference>
<dbReference type="SMART" id="SM00343">
    <property type="entry name" value="ZnF_C2HC"/>
    <property type="match status" value="1"/>
</dbReference>
<dbReference type="Pfam" id="PF00078">
    <property type="entry name" value="RVT_1"/>
    <property type="match status" value="1"/>
</dbReference>
<dbReference type="Gene3D" id="2.40.70.10">
    <property type="entry name" value="Acid Proteases"/>
    <property type="match status" value="1"/>
</dbReference>
<dbReference type="EMBL" id="SGPJ01000780">
    <property type="protein sequence ID" value="THG93096.1"/>
    <property type="molecule type" value="Genomic_DNA"/>
</dbReference>
<evidence type="ECO:0000256" key="1">
    <source>
        <dbReference type="ARBA" id="ARBA00012493"/>
    </source>
</evidence>
<dbReference type="SUPFAM" id="SSF50630">
    <property type="entry name" value="Acid proteases"/>
    <property type="match status" value="1"/>
</dbReference>
<evidence type="ECO:0000259" key="11">
    <source>
        <dbReference type="PROSITE" id="PS50158"/>
    </source>
</evidence>
<evidence type="ECO:0000256" key="9">
    <source>
        <dbReference type="PROSITE-ProRule" id="PRU00047"/>
    </source>
</evidence>
<keyword evidence="3" id="KW-0808">Transferase</keyword>
<dbReference type="Gene3D" id="3.10.10.10">
    <property type="entry name" value="HIV Type 1 Reverse Transcriptase, subunit A, domain 1"/>
    <property type="match status" value="1"/>
</dbReference>
<feature type="compositionally biased region" description="Polar residues" evidence="10">
    <location>
        <begin position="515"/>
        <end position="530"/>
    </location>
</feature>
<evidence type="ECO:0000313" key="13">
    <source>
        <dbReference type="EMBL" id="THG93096.1"/>
    </source>
</evidence>
<dbReference type="PANTHER" id="PTHR37984:SF5">
    <property type="entry name" value="PROTEIN NYNRIN-LIKE"/>
    <property type="match status" value="1"/>
</dbReference>
<organism evidence="13 14">
    <name type="scientific">Hermanssonia centrifuga</name>
    <dbReference type="NCBI Taxonomy" id="98765"/>
    <lineage>
        <taxon>Eukaryota</taxon>
        <taxon>Fungi</taxon>
        <taxon>Dikarya</taxon>
        <taxon>Basidiomycota</taxon>
        <taxon>Agaricomycotina</taxon>
        <taxon>Agaricomycetes</taxon>
        <taxon>Polyporales</taxon>
        <taxon>Meruliaceae</taxon>
        <taxon>Hermanssonia</taxon>
    </lineage>
</organism>
<dbReference type="Proteomes" id="UP000309038">
    <property type="component" value="Unassembled WGS sequence"/>
</dbReference>
<dbReference type="GO" id="GO:0016787">
    <property type="term" value="F:hydrolase activity"/>
    <property type="evidence" value="ECO:0007669"/>
    <property type="project" value="UniProtKB-KW"/>
</dbReference>
<feature type="region of interest" description="Disordered" evidence="10">
    <location>
        <begin position="551"/>
        <end position="571"/>
    </location>
</feature>
<feature type="region of interest" description="Disordered" evidence="10">
    <location>
        <begin position="255"/>
        <end position="331"/>
    </location>
</feature>
<dbReference type="Pfam" id="PF08284">
    <property type="entry name" value="RVP_2"/>
    <property type="match status" value="1"/>
</dbReference>
<dbReference type="PROSITE" id="PS50878">
    <property type="entry name" value="RT_POL"/>
    <property type="match status" value="1"/>
</dbReference>
<feature type="compositionally biased region" description="Low complexity" evidence="10">
    <location>
        <begin position="274"/>
        <end position="301"/>
    </location>
</feature>
<keyword evidence="9" id="KW-0479">Metal-binding</keyword>
<keyword evidence="2" id="KW-0507">mRNA processing</keyword>
<dbReference type="InterPro" id="IPR050951">
    <property type="entry name" value="Retrovirus_Pol_polyprotein"/>
</dbReference>
<dbReference type="PANTHER" id="PTHR37984">
    <property type="entry name" value="PROTEIN CBG26694"/>
    <property type="match status" value="1"/>
</dbReference>
<keyword evidence="14" id="KW-1185">Reference proteome</keyword>
<feature type="region of interest" description="Disordered" evidence="10">
    <location>
        <begin position="1"/>
        <end position="26"/>
    </location>
</feature>
<evidence type="ECO:0000256" key="2">
    <source>
        <dbReference type="ARBA" id="ARBA00022664"/>
    </source>
</evidence>
<dbReference type="PROSITE" id="PS50158">
    <property type="entry name" value="ZF_CCHC"/>
    <property type="match status" value="1"/>
</dbReference>
<sequence length="1696" mass="190331">MSIDDRLWKERGETATTLNDSQRNSVEAAVSSMTVEQLDRFARRMNTVAFDDEQRKRPLSRGEGSSKLQGKTVDPHNWGAVDIGQDELDPEYQRKAFEFYSKVSTIQNDRNPSTSDEGVPDPQEQLSNPEHWGGQRHSESAETLIPLSTTNLELEVEIARQEREVVLAELAQLRAMVKELTLSVPERRGPSASAKEAEALSDPLPNPKVSKSKGRVSAVADTITRTVKQGENLRPVNQVAPTSYLGKAFASLGRLSSSNKTSPDHQRSLLNEVSGHSNEGSSSSSSETSDGDDSSTTSGSDTRSRKKKRKLTKKKVRAVKRPTLKPREPTAYDGRADVQDFHKFMRESIEYVTGYELDAERYISTLSSFMKGKAYRFFSMQVSTKDPGTWGLEKFFRELFDFCFPVDFRLKVRDTLRNKYQGRLTVQEYVSELEELFMMAGVISDKEKVIKLWNGLHSYIQKELWRFELSPTSSLWEDVVNAATRFELAEAQDKIMRGRGLDGNQGHHPGPVAVTSGNGQRRFNGRSTRYSASKASAPSSTPLYAVPTFKPSSTNAALRPLPTNPRPGSKILSEKEKAELRAAGKCFHCRATGHLARNCPTVNNTRSDRKGKPPGITTYSMEFDDEKDNRLLRLAEATETDPGLSLHSVDLGSTDSEDDDEEESMALADHLATYGEDDDLLVPHYTLDLSTARLPPPVVLPLLRNEGRPYVRFDDPYARHAMDLLKRHGPYCCLRTGADHSTWRDDGVLIYRISEDQYVIMGQDPVEDVLIDQRRLENPRFNLPQWYQNQVARQLQHTGCRRYPIPGEQIDSAVPMAVELVLNDQIPYPTGWMEYCGGRAQPPRFECHLTASAPVVVIHDTYLFVRSEIPLDLLMRPAFDLANCYASTIRRDFADPPFSLDDLEGELELLWGVQDTADYCEYLELNATRVVTHRPISAIQRNASSPRDFKRLIPSPVVVVVHINGSAARALLDSGSLADFMSSKLIHQLDIQTFELAKQLPVHLAVQGSRAKISLGCKSELKYQSVCEPRHFDIVNLLNYDLILGTPFLFQHKVTIGFNPTTVVIGSESAVPIQGQHVRVLESRAADLFEDELEQARQVLREYAQPIASTDASDTPLPPLREVNHQIPLKDPSKVYHWRPSKCPEALRPLWSKKRDAYLRSGRWKMSNARNTSPMLLLTKPGTGIRDIPPKLRTVFDLRERNDNTIKVTSPLPDMEGILRRIAKKRFRSSLDGKDAYECIRIEPAHVERAAMTTPDGNMVSLVLQQGDCNAVATYQTLMNHLFGQYIGVFLDVYLDDILIYSDALPEHITHVKTVIDILQREHLYLNADKLKFLQPELKVLGRIVDDTGIRMDPDKVDSVLNWKVPTSKELLRGFLGSVGYLADDIGSIRIPMGVLTELTSADKAFSWDFTQQRAFDEILRLVHGHRDHHRIPLDYSEGAAPIWLITDSSISGVAGVISQGHDRQTAKVAAFFSAKLTAAQANYPIHEIEMLAGVESMRRHRDILLGCFFTWVTDHKGLTHLLRQKNLSARQARWIEKISEFHFSVEYIPGPDNVLPDALSRVYANDAPGTVRAASEYTAYDEDEDLPLRLASFAISVPVLVDTEGAAARTAGTIAHPRRSPRGHIAPAESGRPETSREFAKRIRKLVVHGPHNDLSPSSQTIGSDKHTSDNIATVCIFQTWYEDGTMKTRSSNQS</sequence>
<keyword evidence="7" id="KW-0378">Hydrolase</keyword>
<evidence type="ECO:0000313" key="14">
    <source>
        <dbReference type="Proteomes" id="UP000309038"/>
    </source>
</evidence>
<feature type="compositionally biased region" description="Basic and acidic residues" evidence="10">
    <location>
        <begin position="1"/>
        <end position="13"/>
    </location>
</feature>
<feature type="compositionally biased region" description="Polar residues" evidence="10">
    <location>
        <begin position="14"/>
        <end position="26"/>
    </location>
</feature>
<feature type="region of interest" description="Disordered" evidence="10">
    <location>
        <begin position="499"/>
        <end position="537"/>
    </location>
</feature>
<name>A0A4S4K5R1_9APHY</name>
<dbReference type="Pfam" id="PF00098">
    <property type="entry name" value="zf-CCHC"/>
    <property type="match status" value="1"/>
</dbReference>
<evidence type="ECO:0000256" key="4">
    <source>
        <dbReference type="ARBA" id="ARBA00022695"/>
    </source>
</evidence>
<keyword evidence="6" id="KW-0255">Endonuclease</keyword>
<dbReference type="GO" id="GO:0003964">
    <property type="term" value="F:RNA-directed DNA polymerase activity"/>
    <property type="evidence" value="ECO:0007669"/>
    <property type="project" value="UniProtKB-KW"/>
</dbReference>
<keyword evidence="9" id="KW-0862">Zinc</keyword>
<evidence type="ECO:0000256" key="3">
    <source>
        <dbReference type="ARBA" id="ARBA00022679"/>
    </source>
</evidence>
<dbReference type="InterPro" id="IPR043128">
    <property type="entry name" value="Rev_trsase/Diguanyl_cyclase"/>
</dbReference>
<evidence type="ECO:0000256" key="10">
    <source>
        <dbReference type="SAM" id="MobiDB-lite"/>
    </source>
</evidence>
<dbReference type="GO" id="GO:0006397">
    <property type="term" value="P:mRNA processing"/>
    <property type="evidence" value="ECO:0007669"/>
    <property type="project" value="UniProtKB-KW"/>
</dbReference>
<feature type="region of interest" description="Disordered" evidence="10">
    <location>
        <begin position="637"/>
        <end position="664"/>
    </location>
</feature>
<comment type="caution">
    <text evidence="13">The sequence shown here is derived from an EMBL/GenBank/DDBJ whole genome shotgun (WGS) entry which is preliminary data.</text>
</comment>
<keyword evidence="8" id="KW-0695">RNA-directed DNA polymerase</keyword>
<feature type="region of interest" description="Disordered" evidence="10">
    <location>
        <begin position="47"/>
        <end position="85"/>
    </location>
</feature>
<dbReference type="InterPro" id="IPR000477">
    <property type="entry name" value="RT_dom"/>
</dbReference>
<dbReference type="InterPro" id="IPR041373">
    <property type="entry name" value="RT_RNaseH"/>
</dbReference>
<feature type="region of interest" description="Disordered" evidence="10">
    <location>
        <begin position="1617"/>
        <end position="1638"/>
    </location>
</feature>
<dbReference type="Gene3D" id="4.10.60.10">
    <property type="entry name" value="Zinc finger, CCHC-type"/>
    <property type="match status" value="1"/>
</dbReference>